<sequence>MSLPQAPKDISDHPASGSVVQPTDKAAQAADVDRKLRFYGVVSALRESRMPTNEQIDSALNYALKHSPVDLKQLSPDGQRLIQDSRDIIETARLMVKKKNADELFQNFVWHTREVDTSSAKKDPNEVIPVDKDKAKADGQQAVTHLRTLLSLILTNSEVRKLVSDFAVIGRDLLARGAAKVADAARPDPERLQKVDDTAPKDQFISEGGRVVGPDETPVLESRIPGTDTTVKQHPKEKLGHGATVHQGNGEVKSGAQAINEAQQRKDELYEQGYNEASRQKDDTLNAVGGDPVPDNGEDAEAKKNGLMGKLRGMKDQISDKIPQEHKDKASDHVDRAKQFLSEEYFPPERRDQFVYRLKKVIIECQNHKDYQESVQWLISFLEEYSSHGQTVAGHAKDSHNQLQSEGSMQQAVSELRTLLERFANGMSLGVIGDAMQALYRDAQQDEDLKEWFRSVDRYVRKVLLESGYVLEPQCNDEANKLQESGRRFYEGKYQDHFNNLFSSITDWFTAFGDDPLNQRFGDDWARLTKDLLFDSEGSLKFKPELWMDIRKVILPSIIDRVGYVPIPRAEYTDDTIDLVIENLALSGRNLFPNVVSMEAHNFLKFSPYNAISDEGHHEFTLTFSQIQADMRDVAFYFRKKSGFPKLSDSGLADVLLGGEGLTVTAHIESAGKDQSSVFKVKNVHVKVGTLKFSIRDSKHDLLYKTVRPLATGIVKRQLQKVIGDAVRTGLEYVDGQLVAVRDRMNEAKENPKESRTQALQDLFQRKKEEAQSTKSKADEKTGQFKVVSKRDSAMLKDVGRKEGWSNRAQERSDKVSQGEGWRSEA</sequence>
<evidence type="ECO:0000259" key="2">
    <source>
        <dbReference type="Pfam" id="PF14613"/>
    </source>
</evidence>
<dbReference type="Gene3D" id="3.15.10.10">
    <property type="entry name" value="Bactericidal permeability-increasing protein, domain 1"/>
    <property type="match status" value="1"/>
</dbReference>
<feature type="region of interest" description="Disordered" evidence="1">
    <location>
        <begin position="204"/>
        <end position="249"/>
    </location>
</feature>
<proteinExistence type="predicted"/>
<feature type="domain" description="HAM1-like N-terminal" evidence="3">
    <location>
        <begin position="15"/>
        <end position="674"/>
    </location>
</feature>
<name>A0A1X6N1J8_9APHY</name>
<dbReference type="EMBL" id="KZ110597">
    <property type="protein sequence ID" value="OSX62495.1"/>
    <property type="molecule type" value="Genomic_DNA"/>
</dbReference>
<dbReference type="InterPro" id="IPR045967">
    <property type="entry name" value="HAM1-like_N"/>
</dbReference>
<dbReference type="RefSeq" id="XP_024339289.1">
    <property type="nucleotide sequence ID" value="XM_024479114.1"/>
</dbReference>
<dbReference type="Proteomes" id="UP000194127">
    <property type="component" value="Unassembled WGS sequence"/>
</dbReference>
<dbReference type="OrthoDB" id="19394at2759"/>
<dbReference type="GeneID" id="36324064"/>
<keyword evidence="5" id="KW-1185">Reference proteome</keyword>
<evidence type="ECO:0000256" key="1">
    <source>
        <dbReference type="SAM" id="MobiDB-lite"/>
    </source>
</evidence>
<dbReference type="InterPro" id="IPR027842">
    <property type="entry name" value="HAM1-like_C"/>
</dbReference>
<accession>A0A1X6N1J8</accession>
<feature type="region of interest" description="Disordered" evidence="1">
    <location>
        <begin position="277"/>
        <end position="301"/>
    </location>
</feature>
<reference evidence="4 5" key="1">
    <citation type="submission" date="2017-04" db="EMBL/GenBank/DDBJ databases">
        <title>Genome Sequence of the Model Brown-Rot Fungus Postia placenta SB12.</title>
        <authorList>
            <consortium name="DOE Joint Genome Institute"/>
            <person name="Gaskell J."/>
            <person name="Kersten P."/>
            <person name="Larrondo L.F."/>
            <person name="Canessa P."/>
            <person name="Martinez D."/>
            <person name="Hibbett D."/>
            <person name="Schmoll M."/>
            <person name="Kubicek C.P."/>
            <person name="Martinez A.T."/>
            <person name="Yadav J."/>
            <person name="Master E."/>
            <person name="Magnuson J.K."/>
            <person name="James T."/>
            <person name="Yaver D."/>
            <person name="Berka R."/>
            <person name="Labutti K."/>
            <person name="Lipzen A."/>
            <person name="Aerts A."/>
            <person name="Barry K."/>
            <person name="Henrissat B."/>
            <person name="Blanchette R."/>
            <person name="Grigoriev I."/>
            <person name="Cullen D."/>
        </authorList>
    </citation>
    <scope>NUCLEOTIDE SEQUENCE [LARGE SCALE GENOMIC DNA]</scope>
    <source>
        <strain evidence="4 5">MAD-698-R-SB12</strain>
    </source>
</reference>
<dbReference type="PANTHER" id="PTHR31138">
    <property type="entry name" value="CHROMOSOME 19, WHOLE GENOME SHOTGUN SEQUENCE"/>
    <property type="match status" value="1"/>
</dbReference>
<dbReference type="STRING" id="670580.A0A1X6N1J8"/>
<evidence type="ECO:0000313" key="4">
    <source>
        <dbReference type="EMBL" id="OSX62495.1"/>
    </source>
</evidence>
<dbReference type="GO" id="GO:0008289">
    <property type="term" value="F:lipid binding"/>
    <property type="evidence" value="ECO:0007669"/>
    <property type="project" value="InterPro"/>
</dbReference>
<dbReference type="PANTHER" id="PTHR31138:SF1">
    <property type="entry name" value="PDZ DOMAIN-CONTAINING PROTEIN"/>
    <property type="match status" value="1"/>
</dbReference>
<gene>
    <name evidence="4" type="ORF">POSPLADRAFT_1046769</name>
</gene>
<feature type="domain" description="HAM1-like C-terminal" evidence="2">
    <location>
        <begin position="686"/>
        <end position="826"/>
    </location>
</feature>
<evidence type="ECO:0000259" key="3">
    <source>
        <dbReference type="Pfam" id="PF19343"/>
    </source>
</evidence>
<protein>
    <submittedName>
        <fullName evidence="4">Uncharacterized protein</fullName>
    </submittedName>
</protein>
<feature type="region of interest" description="Disordered" evidence="1">
    <location>
        <begin position="766"/>
        <end position="826"/>
    </location>
</feature>
<organism evidence="4 5">
    <name type="scientific">Postia placenta MAD-698-R-SB12</name>
    <dbReference type="NCBI Taxonomy" id="670580"/>
    <lineage>
        <taxon>Eukaryota</taxon>
        <taxon>Fungi</taxon>
        <taxon>Dikarya</taxon>
        <taxon>Basidiomycota</taxon>
        <taxon>Agaricomycotina</taxon>
        <taxon>Agaricomycetes</taxon>
        <taxon>Polyporales</taxon>
        <taxon>Adustoporiaceae</taxon>
        <taxon>Rhodonia</taxon>
    </lineage>
</organism>
<dbReference type="SUPFAM" id="SSF55394">
    <property type="entry name" value="Bactericidal permeability-increasing protein, BPI"/>
    <property type="match status" value="1"/>
</dbReference>
<dbReference type="Pfam" id="PF19343">
    <property type="entry name" value="HAM1_N"/>
    <property type="match status" value="1"/>
</dbReference>
<evidence type="ECO:0000313" key="5">
    <source>
        <dbReference type="Proteomes" id="UP000194127"/>
    </source>
</evidence>
<dbReference type="Pfam" id="PF14613">
    <property type="entry name" value="HAM1_C"/>
    <property type="match status" value="1"/>
</dbReference>
<feature type="region of interest" description="Disordered" evidence="1">
    <location>
        <begin position="1"/>
        <end position="29"/>
    </location>
</feature>
<dbReference type="AlphaFoldDB" id="A0A1X6N1J8"/>
<dbReference type="InterPro" id="IPR017943">
    <property type="entry name" value="Bactericidal_perm-incr_a/b_dom"/>
</dbReference>